<evidence type="ECO:0000313" key="2">
    <source>
        <dbReference type="EMBL" id="KKK66442.1"/>
    </source>
</evidence>
<sequence length="148" mass="16493">MAKIIPATTILIIIIIVIIIIIGIAIISVVSIIFFSGGIFPSFEGETSGSSVTITLVNENDTNYKDMIDNHQYFNLTATTSLCPNLPPLLNNVSDTVPEYTTEITDELQCIYNIFDQYPLVFYNHNYYLISTLVKLAITQGLLDHLMV</sequence>
<feature type="transmembrane region" description="Helical" evidence="1">
    <location>
        <begin position="12"/>
        <end position="35"/>
    </location>
</feature>
<dbReference type="AlphaFoldDB" id="A0A0F8XBE1"/>
<name>A0A0F8XBE1_9ZZZZ</name>
<keyword evidence="1" id="KW-0472">Membrane</keyword>
<organism evidence="2">
    <name type="scientific">marine sediment metagenome</name>
    <dbReference type="NCBI Taxonomy" id="412755"/>
    <lineage>
        <taxon>unclassified sequences</taxon>
        <taxon>metagenomes</taxon>
        <taxon>ecological metagenomes</taxon>
    </lineage>
</organism>
<gene>
    <name evidence="2" type="ORF">LCGC14_2964060</name>
</gene>
<proteinExistence type="predicted"/>
<keyword evidence="1" id="KW-1133">Transmembrane helix</keyword>
<dbReference type="EMBL" id="LAZR01060077">
    <property type="protein sequence ID" value="KKK66442.1"/>
    <property type="molecule type" value="Genomic_DNA"/>
</dbReference>
<reference evidence="2" key="1">
    <citation type="journal article" date="2015" name="Nature">
        <title>Complex archaea that bridge the gap between prokaryotes and eukaryotes.</title>
        <authorList>
            <person name="Spang A."/>
            <person name="Saw J.H."/>
            <person name="Jorgensen S.L."/>
            <person name="Zaremba-Niedzwiedzka K."/>
            <person name="Martijn J."/>
            <person name="Lind A.E."/>
            <person name="van Eijk R."/>
            <person name="Schleper C."/>
            <person name="Guy L."/>
            <person name="Ettema T.J."/>
        </authorList>
    </citation>
    <scope>NUCLEOTIDE SEQUENCE</scope>
</reference>
<keyword evidence="1" id="KW-0812">Transmembrane</keyword>
<protein>
    <submittedName>
        <fullName evidence="2">Uncharacterized protein</fullName>
    </submittedName>
</protein>
<accession>A0A0F8XBE1</accession>
<comment type="caution">
    <text evidence="2">The sequence shown here is derived from an EMBL/GenBank/DDBJ whole genome shotgun (WGS) entry which is preliminary data.</text>
</comment>
<evidence type="ECO:0000256" key="1">
    <source>
        <dbReference type="SAM" id="Phobius"/>
    </source>
</evidence>